<evidence type="ECO:0000256" key="1">
    <source>
        <dbReference type="ARBA" id="ARBA00006056"/>
    </source>
</evidence>
<dbReference type="Gene3D" id="1.10.1530.10">
    <property type="match status" value="1"/>
</dbReference>
<dbReference type="Pfam" id="PF02615">
    <property type="entry name" value="Ldh_2"/>
    <property type="match status" value="1"/>
</dbReference>
<dbReference type="Gene3D" id="3.30.1370.60">
    <property type="entry name" value="Hypothetical oxidoreductase yiak, domain 2"/>
    <property type="match status" value="1"/>
</dbReference>
<dbReference type="STRING" id="1416806.CAL12_14595"/>
<gene>
    <name evidence="3" type="ORF">CAL12_14595</name>
</gene>
<dbReference type="OrthoDB" id="924592at2"/>
<comment type="similarity">
    <text evidence="1">Belongs to the LDH2/MDH2 oxidoreductase family.</text>
</comment>
<organism evidence="3 4">
    <name type="scientific">Bordetella genomosp. 8</name>
    <dbReference type="NCBI Taxonomy" id="1416806"/>
    <lineage>
        <taxon>Bacteria</taxon>
        <taxon>Pseudomonadati</taxon>
        <taxon>Pseudomonadota</taxon>
        <taxon>Betaproteobacteria</taxon>
        <taxon>Burkholderiales</taxon>
        <taxon>Alcaligenaceae</taxon>
        <taxon>Bordetella</taxon>
    </lineage>
</organism>
<dbReference type="AlphaFoldDB" id="A0A1W6YLI0"/>
<dbReference type="InterPro" id="IPR043143">
    <property type="entry name" value="Mal/L-sulf/L-lact_DH-like_NADP"/>
</dbReference>
<dbReference type="InterPro" id="IPR043144">
    <property type="entry name" value="Mal/L-sulf/L-lact_DH-like_ah"/>
</dbReference>
<dbReference type="KEGG" id="bgv:CAL12_14595"/>
<name>A0A1W6YLI0_9BORD</name>
<evidence type="ECO:0000313" key="3">
    <source>
        <dbReference type="EMBL" id="ARP81922.1"/>
    </source>
</evidence>
<accession>A0A1W6YLI0</accession>
<dbReference type="Proteomes" id="UP000194151">
    <property type="component" value="Chromosome"/>
</dbReference>
<dbReference type="RefSeq" id="WP_086065131.1">
    <property type="nucleotide sequence ID" value="NZ_CP021108.1"/>
</dbReference>
<dbReference type="SUPFAM" id="SSF89733">
    <property type="entry name" value="L-sulfolactate dehydrogenase-like"/>
    <property type="match status" value="1"/>
</dbReference>
<reference evidence="3 4" key="1">
    <citation type="submission" date="2017-05" db="EMBL/GenBank/DDBJ databases">
        <title>Complete and WGS of Bordetella genogroups.</title>
        <authorList>
            <person name="Spilker T."/>
            <person name="LiPuma J."/>
        </authorList>
    </citation>
    <scope>NUCLEOTIDE SEQUENCE [LARGE SCALE GENOMIC DNA]</scope>
    <source>
        <strain evidence="3 4">AU19157</strain>
    </source>
</reference>
<keyword evidence="2" id="KW-0560">Oxidoreductase</keyword>
<dbReference type="InterPro" id="IPR003767">
    <property type="entry name" value="Malate/L-lactate_DH-like"/>
</dbReference>
<evidence type="ECO:0008006" key="5">
    <source>
        <dbReference type="Google" id="ProtNLM"/>
    </source>
</evidence>
<proteinExistence type="inferred from homology"/>
<dbReference type="PANTHER" id="PTHR11091:SF0">
    <property type="entry name" value="MALATE DEHYDROGENASE"/>
    <property type="match status" value="1"/>
</dbReference>
<dbReference type="InterPro" id="IPR036111">
    <property type="entry name" value="Mal/L-sulfo/L-lacto_DH-like_sf"/>
</dbReference>
<dbReference type="GO" id="GO:0016491">
    <property type="term" value="F:oxidoreductase activity"/>
    <property type="evidence" value="ECO:0007669"/>
    <property type="project" value="UniProtKB-KW"/>
</dbReference>
<dbReference type="EMBL" id="CP021108">
    <property type="protein sequence ID" value="ARP81922.1"/>
    <property type="molecule type" value="Genomic_DNA"/>
</dbReference>
<keyword evidence="4" id="KW-1185">Reference proteome</keyword>
<evidence type="ECO:0000256" key="2">
    <source>
        <dbReference type="ARBA" id="ARBA00023002"/>
    </source>
</evidence>
<dbReference type="PANTHER" id="PTHR11091">
    <property type="entry name" value="OXIDOREDUCTASE-RELATED"/>
    <property type="match status" value="1"/>
</dbReference>
<evidence type="ECO:0000313" key="4">
    <source>
        <dbReference type="Proteomes" id="UP000194151"/>
    </source>
</evidence>
<protein>
    <recommendedName>
        <fullName evidence="5">Lactate dehydrogenase</fullName>
    </recommendedName>
</protein>
<sequence length="360" mass="37439">MAGATLYPAARLHGFCVAALQALHVPAPDAVLVADCLVAANLHGVDTHGMARLPTYLRRLAQGAINARARPRVVREFAATAVVDGDNALGPVAGHMAMNEAIERARRHGIGYVAVRASNHFSYAAWYCEQAAAQGMMGLCSSGGEPTVAPWGGKRAFFTNSPLAFAAPTGGEPVVVDLATSVSSRGNILLADLLGQPIPSDWALDAEGRPTTEAAAALKGSVLPMGGAKGYALIVALEVLNSVLAGGAMAPEVGSQAAQDGQPAGVPHCFMAIHPDALMDRDEYIARIDVLCARTRAAPLADPAQPIRLPGDRRRQIAAERAATGIPLPAKLVDELRGAAERHAPSAACPDICPFEDRHD</sequence>